<dbReference type="Proteomes" id="UP000241818">
    <property type="component" value="Unassembled WGS sequence"/>
</dbReference>
<name>A0A2T3ARM5_AMORE</name>
<keyword evidence="2" id="KW-1185">Reference proteome</keyword>
<protein>
    <recommendedName>
        <fullName evidence="3">Protein kinase domain-containing protein</fullName>
    </recommendedName>
</protein>
<evidence type="ECO:0000313" key="2">
    <source>
        <dbReference type="Proteomes" id="UP000241818"/>
    </source>
</evidence>
<dbReference type="SUPFAM" id="SSF56112">
    <property type="entry name" value="Protein kinase-like (PK-like)"/>
    <property type="match status" value="1"/>
</dbReference>
<gene>
    <name evidence="1" type="ORF">M430DRAFT_37137</name>
</gene>
<dbReference type="RefSeq" id="XP_024717315.1">
    <property type="nucleotide sequence ID" value="XM_024867066.1"/>
</dbReference>
<dbReference type="Gene3D" id="1.10.510.10">
    <property type="entry name" value="Transferase(Phosphotransferase) domain 1"/>
    <property type="match status" value="1"/>
</dbReference>
<accession>A0A2T3ARM5</accession>
<reference evidence="1 2" key="1">
    <citation type="journal article" date="2018" name="New Phytol.">
        <title>Comparative genomics and transcriptomics depict ericoid mycorrhizal fungi as versatile saprotrophs and plant mutualists.</title>
        <authorList>
            <person name="Martino E."/>
            <person name="Morin E."/>
            <person name="Grelet G.A."/>
            <person name="Kuo A."/>
            <person name="Kohler A."/>
            <person name="Daghino S."/>
            <person name="Barry K.W."/>
            <person name="Cichocki N."/>
            <person name="Clum A."/>
            <person name="Dockter R.B."/>
            <person name="Hainaut M."/>
            <person name="Kuo R.C."/>
            <person name="LaButti K."/>
            <person name="Lindahl B.D."/>
            <person name="Lindquist E.A."/>
            <person name="Lipzen A."/>
            <person name="Khouja H.R."/>
            <person name="Magnuson J."/>
            <person name="Murat C."/>
            <person name="Ohm R.A."/>
            <person name="Singer S.W."/>
            <person name="Spatafora J.W."/>
            <person name="Wang M."/>
            <person name="Veneault-Fourrey C."/>
            <person name="Henrissat B."/>
            <person name="Grigoriev I.V."/>
            <person name="Martin F.M."/>
            <person name="Perotto S."/>
        </authorList>
    </citation>
    <scope>NUCLEOTIDE SEQUENCE [LARGE SCALE GENOMIC DNA]</scope>
    <source>
        <strain evidence="1 2">ATCC 22711</strain>
    </source>
</reference>
<dbReference type="AlphaFoldDB" id="A0A2T3ARM5"/>
<dbReference type="OrthoDB" id="5221171at2759"/>
<organism evidence="1 2">
    <name type="scientific">Amorphotheca resinae ATCC 22711</name>
    <dbReference type="NCBI Taxonomy" id="857342"/>
    <lineage>
        <taxon>Eukaryota</taxon>
        <taxon>Fungi</taxon>
        <taxon>Dikarya</taxon>
        <taxon>Ascomycota</taxon>
        <taxon>Pezizomycotina</taxon>
        <taxon>Leotiomycetes</taxon>
        <taxon>Helotiales</taxon>
        <taxon>Amorphothecaceae</taxon>
        <taxon>Amorphotheca</taxon>
    </lineage>
</organism>
<evidence type="ECO:0008006" key="3">
    <source>
        <dbReference type="Google" id="ProtNLM"/>
    </source>
</evidence>
<dbReference type="InterPro" id="IPR011009">
    <property type="entry name" value="Kinase-like_dom_sf"/>
</dbReference>
<dbReference type="EMBL" id="KZ679017">
    <property type="protein sequence ID" value="PSS09017.1"/>
    <property type="molecule type" value="Genomic_DNA"/>
</dbReference>
<sequence>MEEMELNRIWHEPEVVIYGGVITPGIRCSGQAYDLANRRWYQINVNTDAYDEEWMANIVENHISTYYHSFGKQTPFNVINATREDGPVEFEIQPNHIIARPIREKCQFYPRGETSIPIVSFDQLVDKVYLGRAVDRCRWKGQDCAFKRIEFDCDVGGIDREIKSREKLLAALSPHCEANKIMAQRFNVVPILAVVITEKDVDNHEVVGILMPFGGPSLESLSESGSKSAASLPGLIDLGITREQLRDLACGVRELAQAGVVHGDINERNTLIKPHEAAASAEGFQGQSRLVLVDFGDLAPEYKNDAFALGELFIWCKERSSWGVSDQRRIEDAAQVLKENGDYDRALSVLDDASDGRGE</sequence>
<dbReference type="GeneID" id="36575147"/>
<evidence type="ECO:0000313" key="1">
    <source>
        <dbReference type="EMBL" id="PSS09017.1"/>
    </source>
</evidence>
<proteinExistence type="predicted"/>
<dbReference type="InParanoid" id="A0A2T3ARM5"/>